<keyword evidence="2" id="KW-1185">Reference proteome</keyword>
<reference evidence="1 2" key="1">
    <citation type="submission" date="2014-04" db="EMBL/GenBank/DDBJ databases">
        <authorList>
            <consortium name="DOE Joint Genome Institute"/>
            <person name="Kuo A."/>
            <person name="Tarkka M."/>
            <person name="Buscot F."/>
            <person name="Kohler A."/>
            <person name="Nagy L.G."/>
            <person name="Floudas D."/>
            <person name="Copeland A."/>
            <person name="Barry K.W."/>
            <person name="Cichocki N."/>
            <person name="Veneault-Fourrey C."/>
            <person name="LaButti K."/>
            <person name="Lindquist E.A."/>
            <person name="Lipzen A."/>
            <person name="Lundell T."/>
            <person name="Morin E."/>
            <person name="Murat C."/>
            <person name="Sun H."/>
            <person name="Tunlid A."/>
            <person name="Henrissat B."/>
            <person name="Grigoriev I.V."/>
            <person name="Hibbett D.S."/>
            <person name="Martin F."/>
            <person name="Nordberg H.P."/>
            <person name="Cantor M.N."/>
            <person name="Hua S.X."/>
        </authorList>
    </citation>
    <scope>NUCLEOTIDE SEQUENCE [LARGE SCALE GENOMIC DNA]</scope>
    <source>
        <strain evidence="1 2">F 1598</strain>
    </source>
</reference>
<accession>A0A0C3FPY6</accession>
<name>A0A0C3FPY6_PILCF</name>
<proteinExistence type="predicted"/>
<protein>
    <submittedName>
        <fullName evidence="1">Uncharacterized protein</fullName>
    </submittedName>
</protein>
<dbReference type="Proteomes" id="UP000054166">
    <property type="component" value="Unassembled WGS sequence"/>
</dbReference>
<evidence type="ECO:0000313" key="1">
    <source>
        <dbReference type="EMBL" id="KIM81241.1"/>
    </source>
</evidence>
<dbReference type="EMBL" id="KN833000">
    <property type="protein sequence ID" value="KIM81241.1"/>
    <property type="molecule type" value="Genomic_DNA"/>
</dbReference>
<sequence>MGMCFITQRQGSPFSAKCYPTRHKLNSHSKLDPTGAGSLLYGCRWGSGLSFCTRGI</sequence>
<dbReference type="HOGENOM" id="CLU_3015004_0_0_1"/>
<gene>
    <name evidence="1" type="ORF">PILCRDRAFT_505726</name>
</gene>
<dbReference type="InParanoid" id="A0A0C3FPY6"/>
<evidence type="ECO:0000313" key="2">
    <source>
        <dbReference type="Proteomes" id="UP000054166"/>
    </source>
</evidence>
<dbReference type="AlphaFoldDB" id="A0A0C3FPY6"/>
<reference evidence="2" key="2">
    <citation type="submission" date="2015-01" db="EMBL/GenBank/DDBJ databases">
        <title>Evolutionary Origins and Diversification of the Mycorrhizal Mutualists.</title>
        <authorList>
            <consortium name="DOE Joint Genome Institute"/>
            <consortium name="Mycorrhizal Genomics Consortium"/>
            <person name="Kohler A."/>
            <person name="Kuo A."/>
            <person name="Nagy L.G."/>
            <person name="Floudas D."/>
            <person name="Copeland A."/>
            <person name="Barry K.W."/>
            <person name="Cichocki N."/>
            <person name="Veneault-Fourrey C."/>
            <person name="LaButti K."/>
            <person name="Lindquist E.A."/>
            <person name="Lipzen A."/>
            <person name="Lundell T."/>
            <person name="Morin E."/>
            <person name="Murat C."/>
            <person name="Riley R."/>
            <person name="Ohm R."/>
            <person name="Sun H."/>
            <person name="Tunlid A."/>
            <person name="Henrissat B."/>
            <person name="Grigoriev I.V."/>
            <person name="Hibbett D.S."/>
            <person name="Martin F."/>
        </authorList>
    </citation>
    <scope>NUCLEOTIDE SEQUENCE [LARGE SCALE GENOMIC DNA]</scope>
    <source>
        <strain evidence="2">F 1598</strain>
    </source>
</reference>
<organism evidence="1 2">
    <name type="scientific">Piloderma croceum (strain F 1598)</name>
    <dbReference type="NCBI Taxonomy" id="765440"/>
    <lineage>
        <taxon>Eukaryota</taxon>
        <taxon>Fungi</taxon>
        <taxon>Dikarya</taxon>
        <taxon>Basidiomycota</taxon>
        <taxon>Agaricomycotina</taxon>
        <taxon>Agaricomycetes</taxon>
        <taxon>Agaricomycetidae</taxon>
        <taxon>Atheliales</taxon>
        <taxon>Atheliaceae</taxon>
        <taxon>Piloderma</taxon>
    </lineage>
</organism>